<proteinExistence type="predicted"/>
<evidence type="ECO:0000259" key="1">
    <source>
        <dbReference type="PROSITE" id="PS50887"/>
    </source>
</evidence>
<dbReference type="GO" id="GO:0043709">
    <property type="term" value="P:cell adhesion involved in single-species biofilm formation"/>
    <property type="evidence" value="ECO:0007669"/>
    <property type="project" value="TreeGrafter"/>
</dbReference>
<dbReference type="GO" id="GO:0005886">
    <property type="term" value="C:plasma membrane"/>
    <property type="evidence" value="ECO:0007669"/>
    <property type="project" value="TreeGrafter"/>
</dbReference>
<gene>
    <name evidence="2" type="ORF">C8C78_11516</name>
</gene>
<organism evidence="2 3">
    <name type="scientific">Halanaerobium congolense</name>
    <dbReference type="NCBI Taxonomy" id="54121"/>
    <lineage>
        <taxon>Bacteria</taxon>
        <taxon>Bacillati</taxon>
        <taxon>Bacillota</taxon>
        <taxon>Clostridia</taxon>
        <taxon>Halanaerobiales</taxon>
        <taxon>Halanaerobiaceae</taxon>
        <taxon>Halanaerobium</taxon>
    </lineage>
</organism>
<dbReference type="Pfam" id="PF00990">
    <property type="entry name" value="GGDEF"/>
    <property type="match status" value="1"/>
</dbReference>
<feature type="domain" description="GGDEF" evidence="1">
    <location>
        <begin position="709"/>
        <end position="842"/>
    </location>
</feature>
<dbReference type="PANTHER" id="PTHR45138">
    <property type="entry name" value="REGULATORY COMPONENTS OF SENSORY TRANSDUCTION SYSTEM"/>
    <property type="match status" value="1"/>
</dbReference>
<evidence type="ECO:0000313" key="2">
    <source>
        <dbReference type="EMBL" id="PXV65143.1"/>
    </source>
</evidence>
<dbReference type="CDD" id="cd01949">
    <property type="entry name" value="GGDEF"/>
    <property type="match status" value="1"/>
</dbReference>
<dbReference type="InterPro" id="IPR029787">
    <property type="entry name" value="Nucleotide_cyclase"/>
</dbReference>
<name>A0A1G9WZI5_9FIRM</name>
<accession>A0A1G9WZI5</accession>
<dbReference type="SMART" id="SM00897">
    <property type="entry name" value="FIST"/>
    <property type="match status" value="1"/>
</dbReference>
<dbReference type="InterPro" id="IPR019494">
    <property type="entry name" value="FIST_C"/>
</dbReference>
<protein>
    <submittedName>
        <fullName evidence="2">Diguanylate cyclase (GGDEF)-like protein</fullName>
    </submittedName>
</protein>
<sequence>MQIKIGRCYNLEECYEFFKKLEDDSEQLVQIITPESEAVNKKIIEKFNLLLPLSELIGVTAGEGIINSDITEQTIIITAVRFEESSFELIQRDSSSDLNAEIIAQNIQQNTKAVIVLSDNKYTDGDNFVNIFNKYAEDIILAGGLAGFATKDGQSYIFDKNGIIKSGSIGIILNGNKLRADWTFSMGWESISREMEITKAEDRVIYELDGRSIFKVYSEFLGENIKNKLPSAAVNKFPLVLSGNFKNARSAMEVVNDGIRFSGNLKEGDKVKIAYGSLNKILRNAVYLRNNLNFFPEIAFVYSCSGRSDYLKSLNSSLSTELQVIPCQNTGFCTSGEYGTITSKAQFLNITTTVLYLSESDELIDRKLDFKTEIPEVKTEHLFHLSKKVISELEMINQKMRKANQSIGDKKISLTAETIFKMLFNDKKYTGGIVIKEAENLTNIYLDDSLGKQGYDIFRTFWNMNISEIKIKNNVLGFKQAFLIPLKKEVEALIIILSDEIDLYDIKKNDLFIQQIPNYLKKSLLYESLERNLASLSTLEQTSDFLYSTLDLELLYERILDIIVGTMGMSAAIIFKKEETELKSVKNINVPKNSELFYYLKGHFKNISLSEKIIIANNIDFKKNIETLIAIPISLNNYQGVLYAIQSKYKQLINENQKKFIRTLANQIRVSIRNALNHNKVKRLSVTDGLTDLYNHSYFHKELKKKDGEEYSVAIMDIDNFKEFNDFYGHQVGDRVLQKLSKLLKNEIREDDIVARYGGEEFVIYFNIVQERLLSKIINRLMRKIRELEINFENKKLKVTVSLGVAINKNGEYSSEKLIKQADTALYIAKGAGKDMVKFYRST</sequence>
<dbReference type="SUPFAM" id="SSF55781">
    <property type="entry name" value="GAF domain-like"/>
    <property type="match status" value="1"/>
</dbReference>
<dbReference type="SMART" id="SM00267">
    <property type="entry name" value="GGDEF"/>
    <property type="match status" value="1"/>
</dbReference>
<dbReference type="Pfam" id="PF08495">
    <property type="entry name" value="FIST"/>
    <property type="match status" value="1"/>
</dbReference>
<dbReference type="InterPro" id="IPR029016">
    <property type="entry name" value="GAF-like_dom_sf"/>
</dbReference>
<reference evidence="2 3" key="1">
    <citation type="submission" date="2018-04" db="EMBL/GenBank/DDBJ databases">
        <title>Subsurface microbial communities from deep shales in Ohio and West Virginia, USA.</title>
        <authorList>
            <person name="Wrighton K."/>
        </authorList>
    </citation>
    <scope>NUCLEOTIDE SEQUENCE [LARGE SCALE GENOMIC DNA]</scope>
    <source>
        <strain evidence="2 3">MSL28</strain>
    </source>
</reference>
<dbReference type="Pfam" id="PF10442">
    <property type="entry name" value="FIST_C"/>
    <property type="match status" value="1"/>
</dbReference>
<dbReference type="InterPro" id="IPR043128">
    <property type="entry name" value="Rev_trsase/Diguanyl_cyclase"/>
</dbReference>
<comment type="caution">
    <text evidence="2">The sequence shown here is derived from an EMBL/GenBank/DDBJ whole genome shotgun (WGS) entry which is preliminary data.</text>
</comment>
<dbReference type="Gene3D" id="3.30.450.40">
    <property type="match status" value="1"/>
</dbReference>
<evidence type="ECO:0000313" key="3">
    <source>
        <dbReference type="Proteomes" id="UP000247389"/>
    </source>
</evidence>
<dbReference type="PANTHER" id="PTHR45138:SF9">
    <property type="entry name" value="DIGUANYLATE CYCLASE DGCM-RELATED"/>
    <property type="match status" value="1"/>
</dbReference>
<dbReference type="InterPro" id="IPR050469">
    <property type="entry name" value="Diguanylate_Cyclase"/>
</dbReference>
<dbReference type="InterPro" id="IPR013702">
    <property type="entry name" value="FIST_domain_N"/>
</dbReference>
<dbReference type="RefSeq" id="WP_089722793.1">
    <property type="nucleotide sequence ID" value="NZ_FNGB01000003.1"/>
</dbReference>
<dbReference type="PROSITE" id="PS50887">
    <property type="entry name" value="GGDEF"/>
    <property type="match status" value="1"/>
</dbReference>
<dbReference type="GO" id="GO:1902201">
    <property type="term" value="P:negative regulation of bacterial-type flagellum-dependent cell motility"/>
    <property type="evidence" value="ECO:0007669"/>
    <property type="project" value="TreeGrafter"/>
</dbReference>
<dbReference type="SUPFAM" id="SSF55073">
    <property type="entry name" value="Nucleotide cyclase"/>
    <property type="match status" value="1"/>
</dbReference>
<dbReference type="NCBIfam" id="TIGR00254">
    <property type="entry name" value="GGDEF"/>
    <property type="match status" value="1"/>
</dbReference>
<dbReference type="FunFam" id="3.30.70.270:FF:000001">
    <property type="entry name" value="Diguanylate cyclase domain protein"/>
    <property type="match status" value="1"/>
</dbReference>
<dbReference type="InterPro" id="IPR000160">
    <property type="entry name" value="GGDEF_dom"/>
</dbReference>
<dbReference type="Gene3D" id="3.30.70.270">
    <property type="match status" value="1"/>
</dbReference>
<dbReference type="SMART" id="SM01204">
    <property type="entry name" value="FIST_C"/>
    <property type="match status" value="1"/>
</dbReference>
<dbReference type="Proteomes" id="UP000247389">
    <property type="component" value="Unassembled WGS sequence"/>
</dbReference>
<dbReference type="AlphaFoldDB" id="A0A1G9WZI5"/>
<dbReference type="EMBL" id="QICM01000015">
    <property type="protein sequence ID" value="PXV65143.1"/>
    <property type="molecule type" value="Genomic_DNA"/>
</dbReference>
<dbReference type="GO" id="GO:0052621">
    <property type="term" value="F:diguanylate cyclase activity"/>
    <property type="evidence" value="ECO:0007669"/>
    <property type="project" value="TreeGrafter"/>
</dbReference>